<dbReference type="PANTHER" id="PTHR21141">
    <property type="entry name" value="60S ACIDIC RIBOSOMAL PROTEIN FAMILY MEMBER"/>
    <property type="match status" value="1"/>
</dbReference>
<comment type="caution">
    <text evidence="8">The sequence shown here is derived from an EMBL/GenBank/DDBJ whole genome shotgun (WGS) entry which is preliminary data.</text>
</comment>
<dbReference type="InterPro" id="IPR027534">
    <property type="entry name" value="Ribosomal_P1/P2"/>
</dbReference>
<dbReference type="OrthoDB" id="1227494at2759"/>
<name>A0A1W0X4G6_HYPEX</name>
<keyword evidence="3" id="KW-0689">Ribosomal protein</keyword>
<dbReference type="FunFam" id="1.10.10.1410:FF:000002">
    <property type="entry name" value="60S acidic ribosomal protein P2"/>
    <property type="match status" value="1"/>
</dbReference>
<dbReference type="CDD" id="cd05833">
    <property type="entry name" value="Ribosomal_P2"/>
    <property type="match status" value="1"/>
</dbReference>
<keyword evidence="9" id="KW-1185">Reference proteome</keyword>
<dbReference type="PANTHER" id="PTHR21141:SF5">
    <property type="entry name" value="LARGE RIBOSOMAL SUBUNIT PROTEIN P2"/>
    <property type="match status" value="1"/>
</dbReference>
<evidence type="ECO:0000256" key="1">
    <source>
        <dbReference type="ARBA" id="ARBA00003362"/>
    </source>
</evidence>
<dbReference type="AlphaFoldDB" id="A0A1W0X4G6"/>
<evidence type="ECO:0000256" key="6">
    <source>
        <dbReference type="ARBA" id="ARBA00035443"/>
    </source>
</evidence>
<proteinExistence type="inferred from homology"/>
<dbReference type="Gene3D" id="1.10.10.1410">
    <property type="match status" value="1"/>
</dbReference>
<dbReference type="GO" id="GO:0003735">
    <property type="term" value="F:structural constituent of ribosome"/>
    <property type="evidence" value="ECO:0007669"/>
    <property type="project" value="InterPro"/>
</dbReference>
<evidence type="ECO:0000256" key="3">
    <source>
        <dbReference type="ARBA" id="ARBA00022980"/>
    </source>
</evidence>
<comment type="function">
    <text evidence="1">Plays an important role in the elongation step of protein synthesis.</text>
</comment>
<evidence type="ECO:0000256" key="4">
    <source>
        <dbReference type="ARBA" id="ARBA00023274"/>
    </source>
</evidence>
<keyword evidence="4" id="KW-0687">Ribonucleoprotein</keyword>
<dbReference type="GO" id="GO:0022625">
    <property type="term" value="C:cytosolic large ribosomal subunit"/>
    <property type="evidence" value="ECO:0007669"/>
    <property type="project" value="InterPro"/>
</dbReference>
<reference evidence="9" key="1">
    <citation type="submission" date="2017-01" db="EMBL/GenBank/DDBJ databases">
        <title>Comparative genomics of anhydrobiosis in the tardigrade Hypsibius dujardini.</title>
        <authorList>
            <person name="Yoshida Y."/>
            <person name="Koutsovoulos G."/>
            <person name="Laetsch D."/>
            <person name="Stevens L."/>
            <person name="Kumar S."/>
            <person name="Horikawa D."/>
            <person name="Ishino K."/>
            <person name="Komine S."/>
            <person name="Tomita M."/>
            <person name="Blaxter M."/>
            <person name="Arakawa K."/>
        </authorList>
    </citation>
    <scope>NUCLEOTIDE SEQUENCE [LARGE SCALE GENOMIC DNA]</scope>
    <source>
        <strain evidence="9">Z151</strain>
    </source>
</reference>
<protein>
    <recommendedName>
        <fullName evidence="5">Large ribosomal subunit protein P2</fullName>
    </recommendedName>
    <alternativeName>
        <fullName evidence="6">60S acidic ribosomal protein P2</fullName>
    </alternativeName>
</protein>
<dbReference type="InterPro" id="IPR044076">
    <property type="entry name" value="Ribosomal_P2"/>
</dbReference>
<dbReference type="EMBL" id="MTYJ01000019">
    <property type="protein sequence ID" value="OQV22162.1"/>
    <property type="molecule type" value="Genomic_DNA"/>
</dbReference>
<evidence type="ECO:0000313" key="9">
    <source>
        <dbReference type="Proteomes" id="UP000192578"/>
    </source>
</evidence>
<dbReference type="GO" id="GO:0002182">
    <property type="term" value="P:cytoplasmic translational elongation"/>
    <property type="evidence" value="ECO:0007669"/>
    <property type="project" value="InterPro"/>
</dbReference>
<dbReference type="InterPro" id="IPR038716">
    <property type="entry name" value="P1/P2_N_sf"/>
</dbReference>
<feature type="compositionally biased region" description="Basic and acidic residues" evidence="7">
    <location>
        <begin position="134"/>
        <end position="153"/>
    </location>
</feature>
<gene>
    <name evidence="8" type="ORF">BV898_04008</name>
</gene>
<accession>A0A1W0X4G6</accession>
<evidence type="ECO:0000256" key="2">
    <source>
        <dbReference type="ARBA" id="ARBA00005436"/>
    </source>
</evidence>
<dbReference type="Proteomes" id="UP000192578">
    <property type="component" value="Unassembled WGS sequence"/>
</dbReference>
<organism evidence="8 9">
    <name type="scientific">Hypsibius exemplaris</name>
    <name type="common">Freshwater tardigrade</name>
    <dbReference type="NCBI Taxonomy" id="2072580"/>
    <lineage>
        <taxon>Eukaryota</taxon>
        <taxon>Metazoa</taxon>
        <taxon>Ecdysozoa</taxon>
        <taxon>Tardigrada</taxon>
        <taxon>Eutardigrada</taxon>
        <taxon>Parachela</taxon>
        <taxon>Hypsibioidea</taxon>
        <taxon>Hypsibiidae</taxon>
        <taxon>Hypsibius</taxon>
    </lineage>
</organism>
<dbReference type="HAMAP" id="MF_01478">
    <property type="entry name" value="Ribosomal_L12_arch"/>
    <property type="match status" value="1"/>
</dbReference>
<evidence type="ECO:0000313" key="8">
    <source>
        <dbReference type="EMBL" id="OQV22162.1"/>
    </source>
</evidence>
<comment type="similarity">
    <text evidence="2">Belongs to the eukaryotic ribosomal protein P1/P2 family.</text>
</comment>
<evidence type="ECO:0000256" key="5">
    <source>
        <dbReference type="ARBA" id="ARBA00035301"/>
    </source>
</evidence>
<sequence length="166" mass="17597">MSSIRAADWSAKQSAGSVSRSVRTETRYPSWGFLTIGTPAPSVLKPRSRLQTNMRYLAAYLLVTIGGNANPTAADIEKILSSVGIDADKNRVKLVLEKLKGKNIEATIAEGSKKLASLPAAGPAAAAPAAAAKDAAKPAAKEEPKKKEEKKEEPEEDDDMGFGLFD</sequence>
<feature type="region of interest" description="Disordered" evidence="7">
    <location>
        <begin position="126"/>
        <end position="166"/>
    </location>
</feature>
<evidence type="ECO:0000256" key="7">
    <source>
        <dbReference type="SAM" id="MobiDB-lite"/>
    </source>
</evidence>
<dbReference type="Pfam" id="PF00428">
    <property type="entry name" value="Ribosomal_60s"/>
    <property type="match status" value="1"/>
</dbReference>